<protein>
    <submittedName>
        <fullName evidence="1">Uncharacterized protein</fullName>
    </submittedName>
</protein>
<accession>A0ACC0VF01</accession>
<keyword evidence="2" id="KW-1185">Reference proteome</keyword>
<evidence type="ECO:0000313" key="2">
    <source>
        <dbReference type="Proteomes" id="UP001163324"/>
    </source>
</evidence>
<proteinExistence type="predicted"/>
<dbReference type="EMBL" id="CM047940">
    <property type="protein sequence ID" value="KAI9904461.1"/>
    <property type="molecule type" value="Genomic_DNA"/>
</dbReference>
<dbReference type="Proteomes" id="UP001163324">
    <property type="component" value="Chromosome 1"/>
</dbReference>
<evidence type="ECO:0000313" key="1">
    <source>
        <dbReference type="EMBL" id="KAI9904461.1"/>
    </source>
</evidence>
<organism evidence="1 2">
    <name type="scientific">Trichothecium roseum</name>
    <dbReference type="NCBI Taxonomy" id="47278"/>
    <lineage>
        <taxon>Eukaryota</taxon>
        <taxon>Fungi</taxon>
        <taxon>Dikarya</taxon>
        <taxon>Ascomycota</taxon>
        <taxon>Pezizomycotina</taxon>
        <taxon>Sordariomycetes</taxon>
        <taxon>Hypocreomycetidae</taxon>
        <taxon>Hypocreales</taxon>
        <taxon>Hypocreales incertae sedis</taxon>
        <taxon>Trichothecium</taxon>
    </lineage>
</organism>
<comment type="caution">
    <text evidence="1">The sequence shown here is derived from an EMBL/GenBank/DDBJ whole genome shotgun (WGS) entry which is preliminary data.</text>
</comment>
<reference evidence="1" key="1">
    <citation type="submission" date="2022-10" db="EMBL/GenBank/DDBJ databases">
        <title>Complete Genome of Trichothecium roseum strain YXFP-22015, a Plant Pathogen Isolated from Citrus.</title>
        <authorList>
            <person name="Wang Y."/>
            <person name="Zhu L."/>
        </authorList>
    </citation>
    <scope>NUCLEOTIDE SEQUENCE</scope>
    <source>
        <strain evidence="1">YXFP-22015</strain>
    </source>
</reference>
<name>A0ACC0VF01_9HYPO</name>
<gene>
    <name evidence="1" type="ORF">N3K66_000990</name>
</gene>
<sequence>MSRFLRPAARLAVPSRALTRTAAPSVAQLSRAAVARNVTAFGNSRSYAEGKGVKEYTVRDALNEALAEELEANPKVFVLGEEVAQYNGAYKVTKGLLDRFGDKRVIDTPITESGFCGLAVGAALSGLHPVCEFMTFNFAMQAIDQIVNSAAKTLYMSGGIQPCNITFRGPNGFAAGVAAQHSQDYSAWYGSIPGLKVVSPWSAEDAKGLLKAAIRDPNPVCVLENELMYGQTFPMSAEAQKDDFVIPFGKAKIERSGKDLTMVSMSRCVGQALTAAENMKKKYGVDVEVVNLRSIKPLDLETIVQSVKKTHRLIVVESGYPMFGVSAEILALTMEYAFDYLDAPAQRVTGAEVPTPYAQKLEEMSFPTEQLIEDHAAKLLRL</sequence>